<reference evidence="2 3" key="1">
    <citation type="journal article" date="2024" name="IMA Fungus">
        <title>IMA Genome - F19 : A genome assembly and annotation guide to empower mycologists, including annotated draft genome sequences of Ceratocystis pirilliformis, Diaporthe australafricana, Fusarium ophioides, Paecilomyces lecythidis, and Sporothrix stenoceras.</title>
        <authorList>
            <person name="Aylward J."/>
            <person name="Wilson A.M."/>
            <person name="Visagie C.M."/>
            <person name="Spraker J."/>
            <person name="Barnes I."/>
            <person name="Buitendag C."/>
            <person name="Ceriani C."/>
            <person name="Del Mar Angel L."/>
            <person name="du Plessis D."/>
            <person name="Fuchs T."/>
            <person name="Gasser K."/>
            <person name="Kramer D."/>
            <person name="Li W."/>
            <person name="Munsamy K."/>
            <person name="Piso A."/>
            <person name="Price J.L."/>
            <person name="Sonnekus B."/>
            <person name="Thomas C."/>
            <person name="van der Nest A."/>
            <person name="van Dijk A."/>
            <person name="van Heerden A."/>
            <person name="van Vuuren N."/>
            <person name="Yilmaz N."/>
            <person name="Duong T.A."/>
            <person name="van der Merwe N.A."/>
            <person name="Wingfield M.J."/>
            <person name="Wingfield B.D."/>
        </authorList>
    </citation>
    <scope>NUCLEOTIDE SEQUENCE [LARGE SCALE GENOMIC DNA]</scope>
    <source>
        <strain evidence="2 3">CMW 5346</strain>
    </source>
</reference>
<dbReference type="InterPro" id="IPR013708">
    <property type="entry name" value="Shikimate_DH-bd_N"/>
</dbReference>
<name>A0ABR3YST2_9PEZI</name>
<evidence type="ECO:0000313" key="3">
    <source>
        <dbReference type="Proteomes" id="UP001583186"/>
    </source>
</evidence>
<protein>
    <recommendedName>
        <fullName evidence="1">Shikimate dehydrogenase substrate binding N-terminal domain-containing protein</fullName>
    </recommendedName>
</protein>
<dbReference type="SUPFAM" id="SSF51735">
    <property type="entry name" value="NAD(P)-binding Rossmann-fold domains"/>
    <property type="match status" value="1"/>
</dbReference>
<dbReference type="Gene3D" id="3.40.50.720">
    <property type="entry name" value="NAD(P)-binding Rossmann-like Domain"/>
    <property type="match status" value="1"/>
</dbReference>
<feature type="domain" description="Shikimate dehydrogenase substrate binding N-terminal" evidence="1">
    <location>
        <begin position="30"/>
        <end position="109"/>
    </location>
</feature>
<sequence>MDILEQSYTFGDSPLREDPTLLTTERDFYIFGGHIAQSLSPRLQNLMFSARGVPWHFSLCQTTNPDDFSTKLHDGRCLGASITMPNKVTFATRLDAQTDEAKVIGAVNTGFVRRQNGQKKWIGTNTDCVGIREAVLARFPDAASQTRGRPAMILGAGGAARSAVYALWRWFGVSEIYVVNRLKLEVDALKESFDKTVTLRYVSSLDEVAKLELPQIIIGTVPDLPPQDADEIRCRAILDAVLGRDRDNAKRIVVDMCYMPSPQTALYNTAAANGWRVVSGTEVVARVCIAQHILWMEKDVEESTVQKLMAVVEESVGASRKPNTPAHPAAKL</sequence>
<dbReference type="InterPro" id="IPR036291">
    <property type="entry name" value="NAD(P)-bd_dom_sf"/>
</dbReference>
<dbReference type="EMBL" id="JAWCUI010000054">
    <property type="protein sequence ID" value="KAL1891318.1"/>
    <property type="molecule type" value="Genomic_DNA"/>
</dbReference>
<organism evidence="2 3">
    <name type="scientific">Sporothrix stenoceras</name>
    <dbReference type="NCBI Taxonomy" id="5173"/>
    <lineage>
        <taxon>Eukaryota</taxon>
        <taxon>Fungi</taxon>
        <taxon>Dikarya</taxon>
        <taxon>Ascomycota</taxon>
        <taxon>Pezizomycotina</taxon>
        <taxon>Sordariomycetes</taxon>
        <taxon>Sordariomycetidae</taxon>
        <taxon>Ophiostomatales</taxon>
        <taxon>Ophiostomataceae</taxon>
        <taxon>Sporothrix</taxon>
    </lineage>
</organism>
<dbReference type="Pfam" id="PF08501">
    <property type="entry name" value="Shikimate_dh_N"/>
    <property type="match status" value="1"/>
</dbReference>
<comment type="caution">
    <text evidence="2">The sequence shown here is derived from an EMBL/GenBank/DDBJ whole genome shotgun (WGS) entry which is preliminary data.</text>
</comment>
<dbReference type="InterPro" id="IPR046346">
    <property type="entry name" value="Aminoacid_DH-like_N_sf"/>
</dbReference>
<accession>A0ABR3YST2</accession>
<dbReference type="PANTHER" id="PTHR21089:SF1">
    <property type="entry name" value="BIFUNCTIONAL 3-DEHYDROQUINATE DEHYDRATASE_SHIKIMATE DEHYDROGENASE, CHLOROPLASTIC"/>
    <property type="match status" value="1"/>
</dbReference>
<gene>
    <name evidence="2" type="ORF">Sste5346_007778</name>
</gene>
<dbReference type="Gene3D" id="3.40.50.10860">
    <property type="entry name" value="Leucine Dehydrogenase, chain A, domain 1"/>
    <property type="match status" value="1"/>
</dbReference>
<evidence type="ECO:0000313" key="2">
    <source>
        <dbReference type="EMBL" id="KAL1891318.1"/>
    </source>
</evidence>
<dbReference type="CDD" id="cd01065">
    <property type="entry name" value="NAD_bind_Shikimate_DH"/>
    <property type="match status" value="1"/>
</dbReference>
<proteinExistence type="predicted"/>
<keyword evidence="3" id="KW-1185">Reference proteome</keyword>
<evidence type="ECO:0000259" key="1">
    <source>
        <dbReference type="Pfam" id="PF08501"/>
    </source>
</evidence>
<dbReference type="PANTHER" id="PTHR21089">
    <property type="entry name" value="SHIKIMATE DEHYDROGENASE"/>
    <property type="match status" value="1"/>
</dbReference>
<dbReference type="Proteomes" id="UP001583186">
    <property type="component" value="Unassembled WGS sequence"/>
</dbReference>
<dbReference type="SUPFAM" id="SSF53223">
    <property type="entry name" value="Aminoacid dehydrogenase-like, N-terminal domain"/>
    <property type="match status" value="1"/>
</dbReference>
<dbReference type="InterPro" id="IPR022893">
    <property type="entry name" value="Shikimate_DH_fam"/>
</dbReference>